<feature type="region of interest" description="Disordered" evidence="1">
    <location>
        <begin position="1"/>
        <end position="76"/>
    </location>
</feature>
<evidence type="ECO:0000313" key="3">
    <source>
        <dbReference type="Proteomes" id="UP000305948"/>
    </source>
</evidence>
<sequence length="594" mass="65877">MSSGDTPMSLSPGPYGDDELYKDAVENQDVDMEQSTAATANVDAATASGDEENEVNELLRAPPPPSAEELAAAPGSAMDRWRDKVSVYVRKSVYKVQQETQKEIKKVQLEAYDQAKAELMAGFGEYLHTKMAKVNATWEEHYAASEARHEEQMSHLLARQGPSSMHNPVDAMDTEESPLLHRLPVSRLQDARRAGYKKKKAGKRVQATVAPEPPPPASTSSARPPSPRPAAPPDITQLQADVLKLFSQYASNGGDVTSSGSARQSRGDRAHVPSPTSFMLICSADPSSHNKYLDIVRHVVKKAFNVKTDNEIVNHIPVPADVAMAYETGDGDPPGPDPHNIQLDVSKSDSLWNVQLTSILVSRVVHESRLMQDGGVSLPARSTEYIQEMVANKLDAFRIAWQRASPRTKRDGTKESDEELEGHLYDYFCKVSKSARMNSRRHSKYETRLDTATGTIDLKQEKGESDVAVWQYLQNLVEELGVDGTSSDDTDTEDMVTGVKSFRIRRMPWRRDMESEMKLIDSQRFAEGVSDNHGSAPALRTRGEPCNSSHRKAAVSLPVIFYDSEWLNDLRAGPGRRRRVAPSGKSFQWLDLNY</sequence>
<dbReference type="AlphaFoldDB" id="A0A5C3ML94"/>
<keyword evidence="3" id="KW-1185">Reference proteome</keyword>
<name>A0A5C3ML94_9AGAM</name>
<protein>
    <submittedName>
        <fullName evidence="2">Uncharacterized protein</fullName>
    </submittedName>
</protein>
<dbReference type="OrthoDB" id="2673516at2759"/>
<proteinExistence type="predicted"/>
<organism evidence="2 3">
    <name type="scientific">Heliocybe sulcata</name>
    <dbReference type="NCBI Taxonomy" id="5364"/>
    <lineage>
        <taxon>Eukaryota</taxon>
        <taxon>Fungi</taxon>
        <taxon>Dikarya</taxon>
        <taxon>Basidiomycota</taxon>
        <taxon>Agaricomycotina</taxon>
        <taxon>Agaricomycetes</taxon>
        <taxon>Gloeophyllales</taxon>
        <taxon>Gloeophyllaceae</taxon>
        <taxon>Heliocybe</taxon>
    </lineage>
</organism>
<evidence type="ECO:0000256" key="1">
    <source>
        <dbReference type="SAM" id="MobiDB-lite"/>
    </source>
</evidence>
<dbReference type="STRING" id="5364.A0A5C3ML94"/>
<dbReference type="Proteomes" id="UP000305948">
    <property type="component" value="Unassembled WGS sequence"/>
</dbReference>
<feature type="region of interest" description="Disordered" evidence="1">
    <location>
        <begin position="160"/>
        <end position="234"/>
    </location>
</feature>
<feature type="region of interest" description="Disordered" evidence="1">
    <location>
        <begin position="528"/>
        <end position="548"/>
    </location>
</feature>
<evidence type="ECO:0000313" key="2">
    <source>
        <dbReference type="EMBL" id="TFK45435.1"/>
    </source>
</evidence>
<feature type="compositionally biased region" description="Low complexity" evidence="1">
    <location>
        <begin position="36"/>
        <end position="47"/>
    </location>
</feature>
<reference evidence="2 3" key="1">
    <citation type="journal article" date="2019" name="Nat. Ecol. Evol.">
        <title>Megaphylogeny resolves global patterns of mushroom evolution.</title>
        <authorList>
            <person name="Varga T."/>
            <person name="Krizsan K."/>
            <person name="Foldi C."/>
            <person name="Dima B."/>
            <person name="Sanchez-Garcia M."/>
            <person name="Sanchez-Ramirez S."/>
            <person name="Szollosi G.J."/>
            <person name="Szarkandi J.G."/>
            <person name="Papp V."/>
            <person name="Albert L."/>
            <person name="Andreopoulos W."/>
            <person name="Angelini C."/>
            <person name="Antonin V."/>
            <person name="Barry K.W."/>
            <person name="Bougher N.L."/>
            <person name="Buchanan P."/>
            <person name="Buyck B."/>
            <person name="Bense V."/>
            <person name="Catcheside P."/>
            <person name="Chovatia M."/>
            <person name="Cooper J."/>
            <person name="Damon W."/>
            <person name="Desjardin D."/>
            <person name="Finy P."/>
            <person name="Geml J."/>
            <person name="Haridas S."/>
            <person name="Hughes K."/>
            <person name="Justo A."/>
            <person name="Karasinski D."/>
            <person name="Kautmanova I."/>
            <person name="Kiss B."/>
            <person name="Kocsube S."/>
            <person name="Kotiranta H."/>
            <person name="LaButti K.M."/>
            <person name="Lechner B.E."/>
            <person name="Liimatainen K."/>
            <person name="Lipzen A."/>
            <person name="Lukacs Z."/>
            <person name="Mihaltcheva S."/>
            <person name="Morgado L.N."/>
            <person name="Niskanen T."/>
            <person name="Noordeloos M.E."/>
            <person name="Ohm R.A."/>
            <person name="Ortiz-Santana B."/>
            <person name="Ovrebo C."/>
            <person name="Racz N."/>
            <person name="Riley R."/>
            <person name="Savchenko A."/>
            <person name="Shiryaev A."/>
            <person name="Soop K."/>
            <person name="Spirin V."/>
            <person name="Szebenyi C."/>
            <person name="Tomsovsky M."/>
            <person name="Tulloss R.E."/>
            <person name="Uehling J."/>
            <person name="Grigoriev I.V."/>
            <person name="Vagvolgyi C."/>
            <person name="Papp T."/>
            <person name="Martin F.M."/>
            <person name="Miettinen O."/>
            <person name="Hibbett D.S."/>
            <person name="Nagy L.G."/>
        </authorList>
    </citation>
    <scope>NUCLEOTIDE SEQUENCE [LARGE SCALE GENOMIC DNA]</scope>
    <source>
        <strain evidence="2 3">OMC1185</strain>
    </source>
</reference>
<feature type="region of interest" description="Disordered" evidence="1">
    <location>
        <begin position="252"/>
        <end position="274"/>
    </location>
</feature>
<dbReference type="EMBL" id="ML213543">
    <property type="protein sequence ID" value="TFK45435.1"/>
    <property type="molecule type" value="Genomic_DNA"/>
</dbReference>
<feature type="compositionally biased region" description="Polar residues" evidence="1">
    <location>
        <begin position="252"/>
        <end position="264"/>
    </location>
</feature>
<feature type="compositionally biased region" description="Basic residues" evidence="1">
    <location>
        <begin position="194"/>
        <end position="203"/>
    </location>
</feature>
<accession>A0A5C3ML94</accession>
<gene>
    <name evidence="2" type="ORF">OE88DRAFT_1649299</name>
</gene>